<comment type="caution">
    <text evidence="1">The sequence shown here is derived from an EMBL/GenBank/DDBJ whole genome shotgun (WGS) entry which is preliminary data.</text>
</comment>
<gene>
    <name evidence="1" type="ORF">AVEN_184536_1</name>
</gene>
<evidence type="ECO:0000313" key="1">
    <source>
        <dbReference type="EMBL" id="GBM91200.1"/>
    </source>
</evidence>
<dbReference type="AlphaFoldDB" id="A0A4Y2JMD6"/>
<reference evidence="1 2" key="1">
    <citation type="journal article" date="2019" name="Sci. Rep.">
        <title>Orb-weaving spider Araneus ventricosus genome elucidates the spidroin gene catalogue.</title>
        <authorList>
            <person name="Kono N."/>
            <person name="Nakamura H."/>
            <person name="Ohtoshi R."/>
            <person name="Moran D.A.P."/>
            <person name="Shinohara A."/>
            <person name="Yoshida Y."/>
            <person name="Fujiwara M."/>
            <person name="Mori M."/>
            <person name="Tomita M."/>
            <person name="Arakawa K."/>
        </authorList>
    </citation>
    <scope>NUCLEOTIDE SEQUENCE [LARGE SCALE GENOMIC DNA]</scope>
</reference>
<organism evidence="1 2">
    <name type="scientific">Araneus ventricosus</name>
    <name type="common">Orbweaver spider</name>
    <name type="synonym">Epeira ventricosa</name>
    <dbReference type="NCBI Taxonomy" id="182803"/>
    <lineage>
        <taxon>Eukaryota</taxon>
        <taxon>Metazoa</taxon>
        <taxon>Ecdysozoa</taxon>
        <taxon>Arthropoda</taxon>
        <taxon>Chelicerata</taxon>
        <taxon>Arachnida</taxon>
        <taxon>Araneae</taxon>
        <taxon>Araneomorphae</taxon>
        <taxon>Entelegynae</taxon>
        <taxon>Araneoidea</taxon>
        <taxon>Araneidae</taxon>
        <taxon>Araneus</taxon>
    </lineage>
</organism>
<sequence>MTWWHCTPLHFLAHPYMEAIHVDSTQRKSIRYGILRPPTAPTPQLTFKMRTAACSYFLYSERALLFPLYLHLSRYSNYSPTVQMKPHWLNIQPSTPIPINVFH</sequence>
<protein>
    <submittedName>
        <fullName evidence="1">Uncharacterized protein</fullName>
    </submittedName>
</protein>
<keyword evidence="2" id="KW-1185">Reference proteome</keyword>
<name>A0A4Y2JMD6_ARAVE</name>
<dbReference type="EMBL" id="BGPR01003682">
    <property type="protein sequence ID" value="GBM91200.1"/>
    <property type="molecule type" value="Genomic_DNA"/>
</dbReference>
<proteinExistence type="predicted"/>
<evidence type="ECO:0000313" key="2">
    <source>
        <dbReference type="Proteomes" id="UP000499080"/>
    </source>
</evidence>
<dbReference type="Proteomes" id="UP000499080">
    <property type="component" value="Unassembled WGS sequence"/>
</dbReference>
<accession>A0A4Y2JMD6</accession>